<dbReference type="CDD" id="cd21134">
    <property type="entry name" value="YTH"/>
    <property type="match status" value="1"/>
</dbReference>
<feature type="compositionally biased region" description="Polar residues" evidence="1">
    <location>
        <begin position="660"/>
        <end position="680"/>
    </location>
</feature>
<feature type="compositionally biased region" description="Polar residues" evidence="1">
    <location>
        <begin position="229"/>
        <end position="238"/>
    </location>
</feature>
<organism evidence="3 4">
    <name type="scientific">Anisodus tanguticus</name>
    <dbReference type="NCBI Taxonomy" id="243964"/>
    <lineage>
        <taxon>Eukaryota</taxon>
        <taxon>Viridiplantae</taxon>
        <taxon>Streptophyta</taxon>
        <taxon>Embryophyta</taxon>
        <taxon>Tracheophyta</taxon>
        <taxon>Spermatophyta</taxon>
        <taxon>Magnoliopsida</taxon>
        <taxon>eudicotyledons</taxon>
        <taxon>Gunneridae</taxon>
        <taxon>Pentapetalae</taxon>
        <taxon>asterids</taxon>
        <taxon>lamiids</taxon>
        <taxon>Solanales</taxon>
        <taxon>Solanaceae</taxon>
        <taxon>Solanoideae</taxon>
        <taxon>Hyoscyameae</taxon>
        <taxon>Anisodus</taxon>
    </lineage>
</organism>
<keyword evidence="4" id="KW-1185">Reference proteome</keyword>
<evidence type="ECO:0000256" key="1">
    <source>
        <dbReference type="SAM" id="MobiDB-lite"/>
    </source>
</evidence>
<feature type="region of interest" description="Disordered" evidence="1">
    <location>
        <begin position="259"/>
        <end position="282"/>
    </location>
</feature>
<gene>
    <name evidence="3" type="ORF">RND71_027152</name>
</gene>
<dbReference type="Gene3D" id="3.10.590.10">
    <property type="entry name" value="ph1033 like domains"/>
    <property type="match status" value="1"/>
</dbReference>
<sequence>MGGGAEIPPFGAKKHLDWNWGLTLIANLLLGLPETTSLPPLVGLMSAYTLPSPDPTLWDFAGSGSLDHQSGASDFQAMYNEGAPEFVVDQGLYYPPATNYGYFYTGLESPGEWDGYQRFFGLDGQDIQYMDAQTESFPYVYYTPNYGCAESSYNPYNPYIPGAVVGVDGPCAGPQHYYTIPPYENLGSPSYLPMVAPSSSRILANPADQIMDSVISTTNRADDPRLKRNLSSTSPIFTPTSLGQASGYISASNRGSESAKINAASSKQHVSHGFSSPSSQVHQGKLAQAIGSIIHGKALSNHGQLRAPLPSEIDLSDLRSGVHERANTDKVRPKFLNGIASSVGPDTLTEQNRGPRNDKTKKQLVVKAYTTRAGNVDVQGNIVIHADEYNRGDFLMDFVNAKFFVIKSYSEDDVHKSIKYNVWSSTPNGNKKLNSAYEDSQRIAAGNPRGCPIFLFFSVNASGQFCGVAEMTGPVDFYKDMDFWQQDKWSGSFPVKWHFIKDVPNPNFRHIILENNENKPVTNSRDTQEIRYKKGIEMLKVFKDYASRTSLLDDFMYYENRQKVLQEEKAKLLFRSYESPFLVPVLDPPRKLNSSFGFPSGDSEKISKRSEHQQSGNGMAVPAELDSIDSKANKENANNGDKLVAEGGPQVDSALKIGSLTMNPKPSKAQSLDVHSTSNTEASTQSVDVVTVGSMPVKVNGHAESSGFLTIGTIPLDPRAFQRDEAGGFGKTVLNFLGKCSVHHFSFQEECCYDTNFEAVVGIRMIADIASNTVQVSSSFRLLFFNRFKGLPETTALPTNVEVRSFSSSNVWTS</sequence>
<dbReference type="PANTHER" id="PTHR12357">
    <property type="entry name" value="YTH YT521-B HOMOLOGY DOMAIN-CONTAINING"/>
    <property type="match status" value="1"/>
</dbReference>
<proteinExistence type="predicted"/>
<feature type="region of interest" description="Disordered" evidence="1">
    <location>
        <begin position="218"/>
        <end position="238"/>
    </location>
</feature>
<dbReference type="Proteomes" id="UP001291623">
    <property type="component" value="Unassembled WGS sequence"/>
</dbReference>
<dbReference type="PROSITE" id="PS50882">
    <property type="entry name" value="YTH"/>
    <property type="match status" value="1"/>
</dbReference>
<feature type="compositionally biased region" description="Basic and acidic residues" evidence="1">
    <location>
        <begin position="602"/>
        <end position="612"/>
    </location>
</feature>
<dbReference type="InterPro" id="IPR007275">
    <property type="entry name" value="YTH_domain"/>
</dbReference>
<dbReference type="GO" id="GO:0003729">
    <property type="term" value="F:mRNA binding"/>
    <property type="evidence" value="ECO:0007669"/>
    <property type="project" value="TreeGrafter"/>
</dbReference>
<name>A0AAE1RNH8_9SOLA</name>
<protein>
    <recommendedName>
        <fullName evidence="2">YTH domain-containing protein</fullName>
    </recommendedName>
</protein>
<feature type="domain" description="YTH" evidence="2">
    <location>
        <begin position="401"/>
        <end position="542"/>
    </location>
</feature>
<dbReference type="GO" id="GO:0061157">
    <property type="term" value="P:mRNA destabilization"/>
    <property type="evidence" value="ECO:0007669"/>
    <property type="project" value="TreeGrafter"/>
</dbReference>
<feature type="region of interest" description="Disordered" evidence="1">
    <location>
        <begin position="594"/>
        <end position="620"/>
    </location>
</feature>
<reference evidence="3" key="1">
    <citation type="submission" date="2023-12" db="EMBL/GenBank/DDBJ databases">
        <title>Genome assembly of Anisodus tanguticus.</title>
        <authorList>
            <person name="Wang Y.-J."/>
        </authorList>
    </citation>
    <scope>NUCLEOTIDE SEQUENCE</scope>
    <source>
        <strain evidence="3">KB-2021</strain>
        <tissue evidence="3">Leaf</tissue>
    </source>
</reference>
<dbReference type="Pfam" id="PF04146">
    <property type="entry name" value="YTH"/>
    <property type="match status" value="1"/>
</dbReference>
<dbReference type="InterPro" id="IPR045168">
    <property type="entry name" value="YTH_prot"/>
</dbReference>
<dbReference type="AlphaFoldDB" id="A0AAE1RNH8"/>
<accession>A0AAE1RNH8</accession>
<evidence type="ECO:0000313" key="4">
    <source>
        <dbReference type="Proteomes" id="UP001291623"/>
    </source>
</evidence>
<dbReference type="PANTHER" id="PTHR12357:SF92">
    <property type="entry name" value="YTH DOMAIN-CONTAINING FAMILY PROTEIN"/>
    <property type="match status" value="1"/>
</dbReference>
<comment type="caution">
    <text evidence="3">The sequence shown here is derived from an EMBL/GenBank/DDBJ whole genome shotgun (WGS) entry which is preliminary data.</text>
</comment>
<feature type="compositionally biased region" description="Polar residues" evidence="1">
    <location>
        <begin position="263"/>
        <end position="282"/>
    </location>
</feature>
<feature type="region of interest" description="Disordered" evidence="1">
    <location>
        <begin position="329"/>
        <end position="358"/>
    </location>
</feature>
<evidence type="ECO:0000259" key="2">
    <source>
        <dbReference type="PROSITE" id="PS50882"/>
    </source>
</evidence>
<evidence type="ECO:0000313" key="3">
    <source>
        <dbReference type="EMBL" id="KAK4354958.1"/>
    </source>
</evidence>
<feature type="region of interest" description="Disordered" evidence="1">
    <location>
        <begin position="659"/>
        <end position="680"/>
    </location>
</feature>
<dbReference type="EMBL" id="JAVYJV010000014">
    <property type="protein sequence ID" value="KAK4354958.1"/>
    <property type="molecule type" value="Genomic_DNA"/>
</dbReference>
<dbReference type="GO" id="GO:0005737">
    <property type="term" value="C:cytoplasm"/>
    <property type="evidence" value="ECO:0007669"/>
    <property type="project" value="TreeGrafter"/>
</dbReference>